<evidence type="ECO:0000313" key="3">
    <source>
        <dbReference type="Proteomes" id="UP000681315"/>
    </source>
</evidence>
<dbReference type="Proteomes" id="UP000681315">
    <property type="component" value="Unassembled WGS sequence"/>
</dbReference>
<dbReference type="RefSeq" id="WP_208231755.1">
    <property type="nucleotide sequence ID" value="NZ_JAGEVG010000001.1"/>
</dbReference>
<feature type="signal peptide" evidence="1">
    <location>
        <begin position="1"/>
        <end position="21"/>
    </location>
</feature>
<dbReference type="EMBL" id="JAGEVG010000001">
    <property type="protein sequence ID" value="MBO3096839.1"/>
    <property type="molecule type" value="Genomic_DNA"/>
</dbReference>
<evidence type="ECO:0000313" key="2">
    <source>
        <dbReference type="EMBL" id="MBO3096839.1"/>
    </source>
</evidence>
<dbReference type="Gene3D" id="2.30.30.40">
    <property type="entry name" value="SH3 Domains"/>
    <property type="match status" value="1"/>
</dbReference>
<proteinExistence type="predicted"/>
<gene>
    <name evidence="2" type="ORF">J4051_01055</name>
</gene>
<organism evidence="2 3">
    <name type="scientific">Gelidibacter pelagius</name>
    <dbReference type="NCBI Taxonomy" id="2819985"/>
    <lineage>
        <taxon>Bacteria</taxon>
        <taxon>Pseudomonadati</taxon>
        <taxon>Bacteroidota</taxon>
        <taxon>Flavobacteriia</taxon>
        <taxon>Flavobacteriales</taxon>
        <taxon>Flavobacteriaceae</taxon>
        <taxon>Gelidibacter</taxon>
    </lineage>
</organism>
<name>A0ABS3SMC1_9FLAO</name>
<feature type="chain" id="PRO_5046306941" evidence="1">
    <location>
        <begin position="22"/>
        <end position="217"/>
    </location>
</feature>
<sequence>MKTLKNSMFIGLLLLATSVFSQNKEVEFDIYTTSASKASRYLLADHVALRDCPATQCQQLTTIAIGTNVRLLAKSESPQTIDGVTSRWYKVKMGPQIGWIWGGLISQKTMVSNTNPEIRFVFGEAGLDSNSQQQFQIRAIKNGVELDKILLRSNTLTYSGIELLKNQDQDIISLSSNEEGNFNVIDSPMFVVFKDDRLQKTTSLTSSTEVQNDAFKL</sequence>
<reference evidence="2 3" key="1">
    <citation type="submission" date="2021-03" db="EMBL/GenBank/DDBJ databases">
        <title>Gelidibacter sp. nov., isolated from costal sediment.</title>
        <authorList>
            <person name="Lun K.-Y."/>
        </authorList>
    </citation>
    <scope>NUCLEOTIDE SEQUENCE [LARGE SCALE GENOMIC DNA]</scope>
    <source>
        <strain evidence="2 3">DF109</strain>
    </source>
</reference>
<protein>
    <submittedName>
        <fullName evidence="2">SH3 domain-containing protein</fullName>
    </submittedName>
</protein>
<comment type="caution">
    <text evidence="2">The sequence shown here is derived from an EMBL/GenBank/DDBJ whole genome shotgun (WGS) entry which is preliminary data.</text>
</comment>
<keyword evidence="1" id="KW-0732">Signal</keyword>
<keyword evidence="3" id="KW-1185">Reference proteome</keyword>
<accession>A0ABS3SMC1</accession>
<evidence type="ECO:0000256" key="1">
    <source>
        <dbReference type="SAM" id="SignalP"/>
    </source>
</evidence>